<proteinExistence type="predicted"/>
<dbReference type="Proteomes" id="UP000014909">
    <property type="component" value="Plasmid unnamed"/>
</dbReference>
<dbReference type="PATRIC" id="fig|1300253.3.peg.4690"/>
<evidence type="ECO:0000313" key="2">
    <source>
        <dbReference type="Proteomes" id="UP000014909"/>
    </source>
</evidence>
<dbReference type="KEGG" id="amh:I633_22511"/>
<dbReference type="BioCyc" id="AMAC1300253:G12YX-3569-MONOMER"/>
<evidence type="ECO:0000313" key="1">
    <source>
        <dbReference type="EMBL" id="AGP79922.1"/>
    </source>
</evidence>
<dbReference type="AlphaFoldDB" id="S5AIC4"/>
<accession>S5AIC4</accession>
<keyword evidence="1" id="KW-0614">Plasmid</keyword>
<organism evidence="1 2">
    <name type="scientific">Alteromonas mediterranea 615</name>
    <dbReference type="NCBI Taxonomy" id="1300253"/>
    <lineage>
        <taxon>Bacteria</taxon>
        <taxon>Pseudomonadati</taxon>
        <taxon>Pseudomonadota</taxon>
        <taxon>Gammaproteobacteria</taxon>
        <taxon>Alteromonadales</taxon>
        <taxon>Alteromonadaceae</taxon>
        <taxon>Alteromonas/Salinimonas group</taxon>
        <taxon>Alteromonas</taxon>
    </lineage>
</organism>
<protein>
    <submittedName>
        <fullName evidence="1">Uncharacterized protein</fullName>
    </submittedName>
</protein>
<sequence>MRSILFIFIFFSLPLYASDIVEVRITVSTDGKPDNAVREEGKLKAIDKAIERLPQLIEGKETLNNGMFIEHIKAVSYSVVNFELLSERWERDKQAYHLVANVSLDMERSFGLLSKLSANKAKINALMDAYSSFQSALNQNMAGYDFLEAFSEYEKLNLASIATPDINQLAKANEERRNVFVEKYNELMRHIAASMEIALIDVNVEAMTADYEVTGLNPYKEIQKLLAFLGDTTVDLNLMASVCGFSNADYHFKYSPNPFYNHKQGETVTLPNTDSVKFGFTYEHFNVQDWLESVEETFTAKACF</sequence>
<reference evidence="1 2" key="1">
    <citation type="journal article" date="2013" name="Genome Biol. Evol.">
        <title>Genomic Diversity of "Deep Ecotype" Alteromonas macleodii Isolates: Evidence for Pan-Mediterranean Clonal Frames.</title>
        <authorList>
            <person name="Lopez-Perez M."/>
            <person name="Gonzaga A."/>
            <person name="Rodriguez-Valera F."/>
        </authorList>
    </citation>
    <scope>NUCLEOTIDE SEQUENCE [LARGE SCALE GENOMIC DNA]</scope>
    <source>
        <strain evidence="2">'English Channel 615'</strain>
        <plasmid evidence="2">Plasmid</plasmid>
    </source>
</reference>
<name>S5AIC4_9ALTE</name>
<dbReference type="HOGENOM" id="CLU_914114_0_0_6"/>
<dbReference type="EMBL" id="CP004847">
    <property type="protein sequence ID" value="AGP79922.1"/>
    <property type="molecule type" value="Genomic_DNA"/>
</dbReference>
<gene>
    <name evidence="1" type="ORF">I633_22511</name>
</gene>
<geneLocation type="plasmid" evidence="1">
    <name>unnamed</name>
</geneLocation>